<name>A0ABQ8VIF4_9AGAR</name>
<accession>A0ABQ8VIF4</accession>
<evidence type="ECO:0000313" key="4">
    <source>
        <dbReference type="Proteomes" id="UP001150217"/>
    </source>
</evidence>
<keyword evidence="2" id="KW-0732">Signal</keyword>
<comment type="caution">
    <text evidence="3">The sequence shown here is derived from an EMBL/GenBank/DDBJ whole genome shotgun (WGS) entry which is preliminary data.</text>
</comment>
<organism evidence="3 4">
    <name type="scientific">Lentinula lateritia</name>
    <dbReference type="NCBI Taxonomy" id="40482"/>
    <lineage>
        <taxon>Eukaryota</taxon>
        <taxon>Fungi</taxon>
        <taxon>Dikarya</taxon>
        <taxon>Basidiomycota</taxon>
        <taxon>Agaricomycotina</taxon>
        <taxon>Agaricomycetes</taxon>
        <taxon>Agaricomycetidae</taxon>
        <taxon>Agaricales</taxon>
        <taxon>Marasmiineae</taxon>
        <taxon>Omphalotaceae</taxon>
        <taxon>Lentinula</taxon>
    </lineage>
</organism>
<gene>
    <name evidence="3" type="ORF">C8R41DRAFT_293681</name>
</gene>
<dbReference type="EMBL" id="JANVFT010000030">
    <property type="protein sequence ID" value="KAJ4495419.1"/>
    <property type="molecule type" value="Genomic_DNA"/>
</dbReference>
<feature type="region of interest" description="Disordered" evidence="1">
    <location>
        <begin position="20"/>
        <end position="47"/>
    </location>
</feature>
<proteinExistence type="predicted"/>
<sequence>MMQTGLLILIFHEALVDDVHSESSPSYPTRRVQNRSPQLSTSSQRFSCPEGNSAFPFLAQSQSESLRQNSSKVYRALTVGFFGSDHLSIFISVHLFHIDDHYHYLLEAPSEWDCDM</sequence>
<feature type="compositionally biased region" description="Polar residues" evidence="1">
    <location>
        <begin position="34"/>
        <end position="46"/>
    </location>
</feature>
<keyword evidence="4" id="KW-1185">Reference proteome</keyword>
<evidence type="ECO:0000256" key="2">
    <source>
        <dbReference type="SAM" id="SignalP"/>
    </source>
</evidence>
<protein>
    <submittedName>
        <fullName evidence="3">Uncharacterized protein</fullName>
    </submittedName>
</protein>
<reference evidence="3" key="1">
    <citation type="submission" date="2022-08" db="EMBL/GenBank/DDBJ databases">
        <title>A Global Phylogenomic Analysis of the Shiitake Genus Lentinula.</title>
        <authorList>
            <consortium name="DOE Joint Genome Institute"/>
            <person name="Sierra-Patev S."/>
            <person name="Min B."/>
            <person name="Naranjo-Ortiz M."/>
            <person name="Looney B."/>
            <person name="Konkel Z."/>
            <person name="Slot J.C."/>
            <person name="Sakamoto Y."/>
            <person name="Steenwyk J.L."/>
            <person name="Rokas A."/>
            <person name="Carro J."/>
            <person name="Camarero S."/>
            <person name="Ferreira P."/>
            <person name="Molpeceres G."/>
            <person name="Ruiz-Duenas F.J."/>
            <person name="Serrano A."/>
            <person name="Henrissat B."/>
            <person name="Drula E."/>
            <person name="Hughes K.W."/>
            <person name="Mata J.L."/>
            <person name="Ishikawa N.K."/>
            <person name="Vargas-Isla R."/>
            <person name="Ushijima S."/>
            <person name="Smith C.A."/>
            <person name="Ahrendt S."/>
            <person name="Andreopoulos W."/>
            <person name="He G."/>
            <person name="Labutti K."/>
            <person name="Lipzen A."/>
            <person name="Ng V."/>
            <person name="Riley R."/>
            <person name="Sandor L."/>
            <person name="Barry K."/>
            <person name="Martinez A.T."/>
            <person name="Xiao Y."/>
            <person name="Gibbons J.G."/>
            <person name="Terashima K."/>
            <person name="Grigoriev I.V."/>
            <person name="Hibbett D.S."/>
        </authorList>
    </citation>
    <scope>NUCLEOTIDE SEQUENCE</scope>
    <source>
        <strain evidence="3">RHP3577 ss4</strain>
    </source>
</reference>
<evidence type="ECO:0000256" key="1">
    <source>
        <dbReference type="SAM" id="MobiDB-lite"/>
    </source>
</evidence>
<feature type="chain" id="PRO_5045834210" evidence="2">
    <location>
        <begin position="22"/>
        <end position="116"/>
    </location>
</feature>
<feature type="signal peptide" evidence="2">
    <location>
        <begin position="1"/>
        <end position="21"/>
    </location>
</feature>
<dbReference type="Proteomes" id="UP001150217">
    <property type="component" value="Unassembled WGS sequence"/>
</dbReference>
<evidence type="ECO:0000313" key="3">
    <source>
        <dbReference type="EMBL" id="KAJ4495419.1"/>
    </source>
</evidence>